<evidence type="ECO:0000313" key="7">
    <source>
        <dbReference type="Proteomes" id="UP000544222"/>
    </source>
</evidence>
<dbReference type="Gene3D" id="3.20.20.80">
    <property type="entry name" value="Glycosidases"/>
    <property type="match status" value="1"/>
</dbReference>
<keyword evidence="2" id="KW-0378">Hydrolase</keyword>
<keyword evidence="7" id="KW-1185">Reference proteome</keyword>
<dbReference type="AlphaFoldDB" id="A0A7W5DSI6"/>
<dbReference type="Gene3D" id="2.60.120.200">
    <property type="match status" value="1"/>
</dbReference>
<name>A0A7W5DSI6_9PORP</name>
<dbReference type="Pfam" id="PF00150">
    <property type="entry name" value="Cellulase"/>
    <property type="match status" value="1"/>
</dbReference>
<dbReference type="InterPro" id="IPR023296">
    <property type="entry name" value="Glyco_hydro_beta-prop_sf"/>
</dbReference>
<comment type="similarity">
    <text evidence="1">Belongs to the glycosyl hydrolase 43 family.</text>
</comment>
<evidence type="ECO:0000259" key="5">
    <source>
        <dbReference type="Pfam" id="PF17851"/>
    </source>
</evidence>
<dbReference type="PANTHER" id="PTHR42812:SF12">
    <property type="entry name" value="BETA-XYLOSIDASE-RELATED"/>
    <property type="match status" value="1"/>
</dbReference>
<evidence type="ECO:0000259" key="4">
    <source>
        <dbReference type="Pfam" id="PF00150"/>
    </source>
</evidence>
<protein>
    <submittedName>
        <fullName evidence="6">Beta-xylosidase</fullName>
    </submittedName>
</protein>
<dbReference type="Pfam" id="PF17851">
    <property type="entry name" value="GH43_C2"/>
    <property type="match status" value="1"/>
</dbReference>
<dbReference type="Pfam" id="PF04616">
    <property type="entry name" value="Glyco_hydro_43"/>
    <property type="match status" value="1"/>
</dbReference>
<dbReference type="InterPro" id="IPR001547">
    <property type="entry name" value="Glyco_hydro_5"/>
</dbReference>
<dbReference type="GO" id="GO:0000272">
    <property type="term" value="P:polysaccharide catabolic process"/>
    <property type="evidence" value="ECO:0007669"/>
    <property type="project" value="InterPro"/>
</dbReference>
<comment type="caution">
    <text evidence="6">The sequence shown here is derived from an EMBL/GenBank/DDBJ whole genome shotgun (WGS) entry which is preliminary data.</text>
</comment>
<reference evidence="6 7" key="1">
    <citation type="submission" date="2020-08" db="EMBL/GenBank/DDBJ databases">
        <title>Genomic Encyclopedia of Type Strains, Phase IV (KMG-IV): sequencing the most valuable type-strain genomes for metagenomic binning, comparative biology and taxonomic classification.</title>
        <authorList>
            <person name="Goeker M."/>
        </authorList>
    </citation>
    <scope>NUCLEOTIDE SEQUENCE [LARGE SCALE GENOMIC DNA]</scope>
    <source>
        <strain evidence="6 7">DSM 27471</strain>
    </source>
</reference>
<dbReference type="InterPro" id="IPR041542">
    <property type="entry name" value="GH43_C2"/>
</dbReference>
<dbReference type="SUPFAM" id="SSF75005">
    <property type="entry name" value="Arabinanase/levansucrase/invertase"/>
    <property type="match status" value="1"/>
</dbReference>
<organism evidence="6 7">
    <name type="scientific">Microbacter margulisiae</name>
    <dbReference type="NCBI Taxonomy" id="1350067"/>
    <lineage>
        <taxon>Bacteria</taxon>
        <taxon>Pseudomonadati</taxon>
        <taxon>Bacteroidota</taxon>
        <taxon>Bacteroidia</taxon>
        <taxon>Bacteroidales</taxon>
        <taxon>Porphyromonadaceae</taxon>
        <taxon>Microbacter</taxon>
    </lineage>
</organism>
<proteinExistence type="inferred from homology"/>
<dbReference type="InterPro" id="IPR006710">
    <property type="entry name" value="Glyco_hydro_43"/>
</dbReference>
<evidence type="ECO:0000256" key="3">
    <source>
        <dbReference type="ARBA" id="ARBA00023295"/>
    </source>
</evidence>
<evidence type="ECO:0000256" key="1">
    <source>
        <dbReference type="ARBA" id="ARBA00009865"/>
    </source>
</evidence>
<dbReference type="RefSeq" id="WP_183413900.1">
    <property type="nucleotide sequence ID" value="NZ_JACHYB010000002.1"/>
</dbReference>
<dbReference type="Gene3D" id="2.115.10.20">
    <property type="entry name" value="Glycosyl hydrolase domain, family 43"/>
    <property type="match status" value="1"/>
</dbReference>
<feature type="domain" description="Beta-xylosidase C-terminal Concanavalin A-like" evidence="5">
    <location>
        <begin position="702"/>
        <end position="890"/>
    </location>
</feature>
<dbReference type="Gene3D" id="2.60.40.1080">
    <property type="match status" value="1"/>
</dbReference>
<dbReference type="InterPro" id="IPR013320">
    <property type="entry name" value="ConA-like_dom_sf"/>
</dbReference>
<feature type="domain" description="Glycoside hydrolase family 5" evidence="4">
    <location>
        <begin position="93"/>
        <end position="307"/>
    </location>
</feature>
<dbReference type="GO" id="GO:0004553">
    <property type="term" value="F:hydrolase activity, hydrolyzing O-glycosyl compounds"/>
    <property type="evidence" value="ECO:0007669"/>
    <property type="project" value="InterPro"/>
</dbReference>
<dbReference type="PANTHER" id="PTHR42812">
    <property type="entry name" value="BETA-XYLOSIDASE"/>
    <property type="match status" value="1"/>
</dbReference>
<evidence type="ECO:0000313" key="6">
    <source>
        <dbReference type="EMBL" id="MBB3188116.1"/>
    </source>
</evidence>
<dbReference type="Proteomes" id="UP000544222">
    <property type="component" value="Unassembled WGS sequence"/>
</dbReference>
<gene>
    <name evidence="6" type="ORF">FHX64_002314</name>
</gene>
<dbReference type="EMBL" id="JACHYB010000002">
    <property type="protein sequence ID" value="MBB3188116.1"/>
    <property type="molecule type" value="Genomic_DNA"/>
</dbReference>
<keyword evidence="3" id="KW-0326">Glycosidase</keyword>
<dbReference type="SUPFAM" id="SSF49899">
    <property type="entry name" value="Concanavalin A-like lectins/glucanases"/>
    <property type="match status" value="1"/>
</dbReference>
<dbReference type="InterPro" id="IPR051795">
    <property type="entry name" value="Glycosyl_Hydrlase_43"/>
</dbReference>
<dbReference type="InterPro" id="IPR017853">
    <property type="entry name" value="GH"/>
</dbReference>
<dbReference type="SUPFAM" id="SSF51445">
    <property type="entry name" value="(Trans)glycosidases"/>
    <property type="match status" value="1"/>
</dbReference>
<accession>A0A7W5DSI6</accession>
<evidence type="ECO:0000256" key="2">
    <source>
        <dbReference type="ARBA" id="ARBA00022801"/>
    </source>
</evidence>
<dbReference type="CDD" id="cd09001">
    <property type="entry name" value="GH43_FsAxh1-like"/>
    <property type="match status" value="1"/>
</dbReference>
<sequence>MNSLRINKNILRIIITLCVLPLALKASAWVGEPLPRLHVDGRYLKDPHGNIVNLHGFAQTYSPWFNEEGKYWTNYDVTGCLNYNKGLIDKILAAGWKMNFIRLHMDPYWSNTPGVSVSGESDISAFDFNRFKTYLDEVFIPMAEYAISKGLYVIMRPPGVCPDTIAVGDAYYKYLIKVWGYVAQQSALKNNPDVMFELANEPITILGTDGNYSSTSQASFDNLKKYFQAIVDTIRASADNILWVPGLGYQSQYQGYAVNPIEGDNIGYAVHMYPGWFNSGSGYAAFQAGWDAQVKPVANFAPIVVTEMDWAPAKYNSSWGKDITGIAGGAGFGANFKKITDASGNVSWLLFTTPDLLAKFDSTNVAKPGDTTFLNDPEACPWPCFHWFEDYAKVNYPRPDFQYQSHSDNGDGTYTNPLIFGDFPDPDVIRVGDTYYMVTTTMFIFPGATILKSHDLVNWEYCCNPLEKIENTPCYNLDGCNRYGHGQWASSLKYHNGTFYVLFTTLDEGSYLLTATNPAGPWVKKKLTGSFYDPGLFFDDDNKAYVVYGIDKLHIAQLDTAFNVVKDQAITYGTIESGIDNSGTEGSHLYKINGYYYIYSTTGGYYATQVAYRSASIFGPYDEKVVFNSDRIHQGALIQTQTGEWWTILFADKGAYGRFPTLQPVTWIDNWPIVGVNGSAVTTYTKPNVGNKEYLVTNLPTNDNFRNYQLGMQWGWNHNPDNSKWSLTERSGYLRLRTVSVVDSFMQARNTLTQRIFGYPSDLSHSYGTIKMSIAKMMEGDVAGLGVFQSPYAYIGVKVINGEKTLIEENNHVQTLGPVIADSVIYLRAIANYNTSQASFYYSLDNTTYTPFGTDLNMQYNLSIFTGNKFCIFNFATVQTGGYVDVDWFSTEKNFSEDEFYDNSFTGYSKDALTMDSLEIEGSNALELLTGSTSSLTVNALYADGHKEDISDGATYSNPHPEIAKIINGQVISEADGVDTITIGYQDALGDQKYADLYVTSSTFPLKNGLFNPSIYAQGTFNAGTHTLVTGQYGFGGWSYSAGVNLSGYKYLIAKLGADNNSGVSFRLFDEDNYWSDAAEYNFGNNRQVVVDIANAHKSNSGAALDPSHIYIAGFWSYGNSPIVIDTVFLSNSDSAAPISVVPDNKPNGNDIVDVYTIMGIRIRSQVKRSQATTGLPDGLYIVGRKKVFVINRN</sequence>